<evidence type="ECO:0000256" key="10">
    <source>
        <dbReference type="SAM" id="Coils"/>
    </source>
</evidence>
<keyword evidence="7" id="KW-0469">Meiosis</keyword>
<evidence type="ECO:0000313" key="13">
    <source>
        <dbReference type="Proteomes" id="UP001177003"/>
    </source>
</evidence>
<keyword evidence="6 9" id="KW-0539">Nucleus</keyword>
<name>A0AA35VCB0_LACSI</name>
<dbReference type="Proteomes" id="UP001177003">
    <property type="component" value="Chromosome 2"/>
</dbReference>
<organism evidence="12 13">
    <name type="scientific">Lactuca saligna</name>
    <name type="common">Willowleaf lettuce</name>
    <dbReference type="NCBI Taxonomy" id="75948"/>
    <lineage>
        <taxon>Eukaryota</taxon>
        <taxon>Viridiplantae</taxon>
        <taxon>Streptophyta</taxon>
        <taxon>Embryophyta</taxon>
        <taxon>Tracheophyta</taxon>
        <taxon>Spermatophyta</taxon>
        <taxon>Magnoliopsida</taxon>
        <taxon>eudicotyledons</taxon>
        <taxon>Gunneridae</taxon>
        <taxon>Pentapetalae</taxon>
        <taxon>asterids</taxon>
        <taxon>campanulids</taxon>
        <taxon>Asterales</taxon>
        <taxon>Asteraceae</taxon>
        <taxon>Cichorioideae</taxon>
        <taxon>Cichorieae</taxon>
        <taxon>Lactucinae</taxon>
        <taxon>Lactuca</taxon>
    </lineage>
</organism>
<proteinExistence type="inferred from homology"/>
<evidence type="ECO:0000259" key="11">
    <source>
        <dbReference type="SMART" id="SM00968"/>
    </source>
</evidence>
<dbReference type="GO" id="GO:0016887">
    <property type="term" value="F:ATP hydrolysis activity"/>
    <property type="evidence" value="ECO:0007669"/>
    <property type="project" value="InterPro"/>
</dbReference>
<evidence type="ECO:0000256" key="3">
    <source>
        <dbReference type="ARBA" id="ARBA00022618"/>
    </source>
</evidence>
<dbReference type="Gene3D" id="1.20.1060.20">
    <property type="match status" value="1"/>
</dbReference>
<dbReference type="GO" id="GO:0005524">
    <property type="term" value="F:ATP binding"/>
    <property type="evidence" value="ECO:0007669"/>
    <property type="project" value="InterPro"/>
</dbReference>
<evidence type="ECO:0000256" key="1">
    <source>
        <dbReference type="ARBA" id="ARBA00004123"/>
    </source>
</evidence>
<dbReference type="Gene3D" id="3.30.70.1620">
    <property type="match status" value="1"/>
</dbReference>
<dbReference type="InterPro" id="IPR027417">
    <property type="entry name" value="P-loop_NTPase"/>
</dbReference>
<dbReference type="InterPro" id="IPR041741">
    <property type="entry name" value="SMC3_ABC_euk"/>
</dbReference>
<dbReference type="InterPro" id="IPR010935">
    <property type="entry name" value="SMC_hinge"/>
</dbReference>
<accession>A0AA35VCB0</accession>
<evidence type="ECO:0000256" key="6">
    <source>
        <dbReference type="ARBA" id="ARBA00023242"/>
    </source>
</evidence>
<feature type="coiled-coil region" evidence="10">
    <location>
        <begin position="808"/>
        <end position="903"/>
    </location>
</feature>
<dbReference type="InterPro" id="IPR024704">
    <property type="entry name" value="SMC"/>
</dbReference>
<reference evidence="12" key="1">
    <citation type="submission" date="2023-04" db="EMBL/GenBank/DDBJ databases">
        <authorList>
            <person name="Vijverberg K."/>
            <person name="Xiong W."/>
            <person name="Schranz E."/>
        </authorList>
    </citation>
    <scope>NUCLEOTIDE SEQUENCE</scope>
</reference>
<feature type="coiled-coil region" evidence="10">
    <location>
        <begin position="693"/>
        <end position="755"/>
    </location>
</feature>
<dbReference type="Pfam" id="PF06470">
    <property type="entry name" value="SMC_hinge"/>
    <property type="match status" value="1"/>
</dbReference>
<keyword evidence="5 10" id="KW-0175">Coiled coil</keyword>
<dbReference type="Gene3D" id="3.40.50.300">
    <property type="entry name" value="P-loop containing nucleotide triphosphate hydrolases"/>
    <property type="match status" value="2"/>
</dbReference>
<dbReference type="EMBL" id="OX465078">
    <property type="protein sequence ID" value="CAI9270936.1"/>
    <property type="molecule type" value="Genomic_DNA"/>
</dbReference>
<gene>
    <name evidence="12" type="ORF">LSALG_LOCUS11226</name>
</gene>
<dbReference type="GO" id="GO:0005694">
    <property type="term" value="C:chromosome"/>
    <property type="evidence" value="ECO:0007669"/>
    <property type="project" value="InterPro"/>
</dbReference>
<keyword evidence="4" id="KW-0498">Mitosis</keyword>
<dbReference type="PIRSF" id="PIRSF005719">
    <property type="entry name" value="SMC"/>
    <property type="match status" value="1"/>
</dbReference>
<keyword evidence="3" id="KW-0132">Cell division</keyword>
<evidence type="ECO:0000256" key="2">
    <source>
        <dbReference type="ARBA" id="ARBA00005917"/>
    </source>
</evidence>
<protein>
    <recommendedName>
        <fullName evidence="9">Structural maintenance of chromosomes protein</fullName>
    </recommendedName>
</protein>
<dbReference type="Pfam" id="PF02463">
    <property type="entry name" value="SMC_N"/>
    <property type="match status" value="1"/>
</dbReference>
<dbReference type="FunFam" id="3.40.50.300:FF:000424">
    <property type="entry name" value="Structural maintenance of chromosomes 3"/>
    <property type="match status" value="1"/>
</dbReference>
<comment type="subcellular location">
    <subcellularLocation>
        <location evidence="1 9">Nucleus</location>
    </subcellularLocation>
</comment>
<evidence type="ECO:0000313" key="12">
    <source>
        <dbReference type="EMBL" id="CAI9270936.1"/>
    </source>
</evidence>
<evidence type="ECO:0000256" key="7">
    <source>
        <dbReference type="ARBA" id="ARBA00023254"/>
    </source>
</evidence>
<dbReference type="GO" id="GO:0005634">
    <property type="term" value="C:nucleus"/>
    <property type="evidence" value="ECO:0007669"/>
    <property type="project" value="UniProtKB-SubCell"/>
</dbReference>
<feature type="coiled-coil region" evidence="10">
    <location>
        <begin position="424"/>
        <end position="451"/>
    </location>
</feature>
<evidence type="ECO:0000256" key="9">
    <source>
        <dbReference type="PIRNR" id="PIRNR005719"/>
    </source>
</evidence>
<dbReference type="InterPro" id="IPR036277">
    <property type="entry name" value="SMC_hinge_sf"/>
</dbReference>
<comment type="similarity">
    <text evidence="2">Belongs to the SMC family. SMC3 subfamily.</text>
</comment>
<evidence type="ECO:0000256" key="4">
    <source>
        <dbReference type="ARBA" id="ARBA00022776"/>
    </source>
</evidence>
<dbReference type="GO" id="GO:0051301">
    <property type="term" value="P:cell division"/>
    <property type="evidence" value="ECO:0007669"/>
    <property type="project" value="UniProtKB-KW"/>
</dbReference>
<dbReference type="GO" id="GO:0051321">
    <property type="term" value="P:meiotic cell cycle"/>
    <property type="evidence" value="ECO:0007669"/>
    <property type="project" value="UniProtKB-KW"/>
</dbReference>
<dbReference type="PANTHER" id="PTHR43977">
    <property type="entry name" value="STRUCTURAL MAINTENANCE OF CHROMOSOMES PROTEIN 3"/>
    <property type="match status" value="1"/>
</dbReference>
<evidence type="ECO:0000256" key="8">
    <source>
        <dbReference type="ARBA" id="ARBA00023306"/>
    </source>
</evidence>
<dbReference type="SMART" id="SM00968">
    <property type="entry name" value="SMC_hinge"/>
    <property type="match status" value="1"/>
</dbReference>
<feature type="coiled-coil region" evidence="10">
    <location>
        <begin position="221"/>
        <end position="396"/>
    </location>
</feature>
<feature type="domain" description="SMC hinge" evidence="11">
    <location>
        <begin position="547"/>
        <end position="660"/>
    </location>
</feature>
<dbReference type="CDD" id="cd03272">
    <property type="entry name" value="ABC_SMC3_euk"/>
    <property type="match status" value="1"/>
</dbReference>
<keyword evidence="8" id="KW-0131">Cell cycle</keyword>
<dbReference type="GO" id="GO:0051276">
    <property type="term" value="P:chromosome organization"/>
    <property type="evidence" value="ECO:0007669"/>
    <property type="project" value="InterPro"/>
</dbReference>
<keyword evidence="13" id="KW-1185">Reference proteome</keyword>
<sequence>MVLYAKFRILFKQAKSIKMYIKQVIIQGFKSYKEQVATDDFSPKVNCVVGANGSGKSNFFHAIRFVISDLFHNLRNEDRHTFLHEGVGHQVLSASVEIVFDNSDNRIPVDKEEVHLRRTIGIQKDEYFLDGKHITKTEVMSLLESAGFSRSNPYYVVQQGKACHLFCLIASLTLMKDAERLDLLKEIGGTRVYEECRCKSLKIMQEIGNKRNQVIQVMQYVDERLKELDEVKAELKDYQQLDKQRKSLEYSIYDKQLNDAQRELDEVNKERHGISEELVRYSKSSVEKEEELEKLDKSFKDLTREVQGLTRDKQTIEKQQTVAVKKHTEVDLDVKELEEKIIGSTKAKDEAEKQLEVLHREIMESTEELNKIRPLYDKQVKEEEDITKEIMEKEKKLSILYHKQGGATQFCSKAARNKWLQNVIDKYNKVLSSDEEQEKRLKDEIGKLEGDMAEQDAYIQSHQREIISLETRISGYREGLNCYKSKRDELHDKWKSLWGTESKLIAEIELLKVEVVKAKKSLAYSTPGDIRRGISCVRRICRDYNIRGVFGSVIELLECNEDVFTAVEVTAGNSLFHMVVETDEIFNKVIRRLNTKEGGRVTFIPLNRVKVPHVTYPLETFGVKPLLKELKYHPKYDQAFSQVFARTLLCDNLKLATHAASTHGLDCITYGGDQVSKKGCMTDKEINAIVSDHQKDDAKLRHEKSDVEQLKQEIANYKKNTRKISEVLEKKKKLLANVKTQIEQVKSNIAMKRDEMGTELADHLTPEEKDLLSQLNPEIAELKERLITRRRTRVEIETRKAELETNLSTNLARRKQELEEVKESQETDTLNVEAEAKKQELQDAKMFVEEVKKQLKRVCESIDDRNKELMKINKKKSDLKAHLEEYKKTRQNKDKRAEQLISRKNILRTKQEEYTKKIRGLGPLSSEVFEMHRWKSIKELYKMLHACNEQLKQFSHVNKKALDQYSDFIDQKEELQKRQQELDAGDEKIKELISVLDQRKDESIERTFKGVAKHFREVFSELVQGGHGSLIMMKNKNGDPADNDYDEDELPVADREGRIEKYIGVKVKVSFTGQRETQSMKQLSGGQKTVVALALIFAIQRCDPAPFYLFDEIDAALDPQYRTAVGNMVRRVADMANTQFITTTFRPELRWISLSMTNHIILNETSPSSVGHGFLLPYGNGGYESNPITATPVPSQETRRSNSSITRPRTINTDLNKTLHKAPAPVSQRSGASRFILLPLNQSEHITRIPFKISSERLSLYEDEAAASNGGVMFFIVFYPLLSYLSSLPCPNQRCSLMS</sequence>
<evidence type="ECO:0000256" key="5">
    <source>
        <dbReference type="ARBA" id="ARBA00023054"/>
    </source>
</evidence>
<dbReference type="SUPFAM" id="SSF52540">
    <property type="entry name" value="P-loop containing nucleoside triphosphate hydrolases"/>
    <property type="match status" value="1"/>
</dbReference>
<dbReference type="InterPro" id="IPR003395">
    <property type="entry name" value="RecF/RecN/SMC_N"/>
</dbReference>
<dbReference type="SUPFAM" id="SSF75553">
    <property type="entry name" value="Smc hinge domain"/>
    <property type="match status" value="1"/>
</dbReference>